<organism evidence="1 2">
    <name type="scientific">Candidatus Nesterenkonia stercoripullorum</name>
    <dbReference type="NCBI Taxonomy" id="2838701"/>
    <lineage>
        <taxon>Bacteria</taxon>
        <taxon>Bacillati</taxon>
        <taxon>Actinomycetota</taxon>
        <taxon>Actinomycetes</taxon>
        <taxon>Micrococcales</taxon>
        <taxon>Micrococcaceae</taxon>
        <taxon>Nesterenkonia</taxon>
    </lineage>
</organism>
<dbReference type="Proteomes" id="UP000824151">
    <property type="component" value="Unassembled WGS sequence"/>
</dbReference>
<comment type="caution">
    <text evidence="1">The sequence shown here is derived from an EMBL/GenBank/DDBJ whole genome shotgun (WGS) entry which is preliminary data.</text>
</comment>
<dbReference type="EMBL" id="DXGD01000499">
    <property type="protein sequence ID" value="HIX01120.1"/>
    <property type="molecule type" value="Genomic_DNA"/>
</dbReference>
<reference evidence="1" key="1">
    <citation type="journal article" date="2021" name="PeerJ">
        <title>Extensive microbial diversity within the chicken gut microbiome revealed by metagenomics and culture.</title>
        <authorList>
            <person name="Gilroy R."/>
            <person name="Ravi A."/>
            <person name="Getino M."/>
            <person name="Pursley I."/>
            <person name="Horton D.L."/>
            <person name="Alikhan N.F."/>
            <person name="Baker D."/>
            <person name="Gharbi K."/>
            <person name="Hall N."/>
            <person name="Watson M."/>
            <person name="Adriaenssens E.M."/>
            <person name="Foster-Nyarko E."/>
            <person name="Jarju S."/>
            <person name="Secka A."/>
            <person name="Antonio M."/>
            <person name="Oren A."/>
            <person name="Chaudhuri R.R."/>
            <person name="La Ragione R."/>
            <person name="Hildebrand F."/>
            <person name="Pallen M.J."/>
        </authorList>
    </citation>
    <scope>NUCLEOTIDE SEQUENCE</scope>
    <source>
        <strain evidence="1">ChiHejej3B27-3195</strain>
    </source>
</reference>
<reference evidence="1" key="2">
    <citation type="submission" date="2021-04" db="EMBL/GenBank/DDBJ databases">
        <authorList>
            <person name="Gilroy R."/>
        </authorList>
    </citation>
    <scope>NUCLEOTIDE SEQUENCE</scope>
    <source>
        <strain evidence="1">ChiHejej3B27-3195</strain>
    </source>
</reference>
<gene>
    <name evidence="1" type="ORF">H9871_13385</name>
</gene>
<name>A0A9D2A9Q4_9MICC</name>
<sequence length="89" mass="10033">VTARGIFRTVHVPWHDVAVVRVDTRHMHRGQVLVVRHDGTRVGSPVTAARYAMRRGESTFDHGPQLLDVAIPVRAAIDAHQRYLRGEFS</sequence>
<proteinExistence type="predicted"/>
<feature type="non-terminal residue" evidence="1">
    <location>
        <position position="1"/>
    </location>
</feature>
<evidence type="ECO:0000313" key="1">
    <source>
        <dbReference type="EMBL" id="HIX01120.1"/>
    </source>
</evidence>
<evidence type="ECO:0000313" key="2">
    <source>
        <dbReference type="Proteomes" id="UP000824151"/>
    </source>
</evidence>
<accession>A0A9D2A9Q4</accession>
<dbReference type="AlphaFoldDB" id="A0A9D2A9Q4"/>
<protein>
    <submittedName>
        <fullName evidence="1">Uncharacterized protein</fullName>
    </submittedName>
</protein>